<keyword evidence="1" id="KW-0812">Transmembrane</keyword>
<dbReference type="Proteomes" id="UP001234989">
    <property type="component" value="Chromosome 6"/>
</dbReference>
<reference evidence="2" key="1">
    <citation type="submission" date="2023-08" db="EMBL/GenBank/DDBJ databases">
        <title>A de novo genome assembly of Solanum verrucosum Schlechtendal, a Mexican diploid species geographically isolated from the other diploid A-genome species in potato relatives.</title>
        <authorList>
            <person name="Hosaka K."/>
        </authorList>
    </citation>
    <scope>NUCLEOTIDE SEQUENCE</scope>
    <source>
        <tissue evidence="2">Young leaves</tissue>
    </source>
</reference>
<keyword evidence="1" id="KW-0472">Membrane</keyword>
<evidence type="ECO:0000313" key="2">
    <source>
        <dbReference type="EMBL" id="WMV35201.1"/>
    </source>
</evidence>
<name>A0AAF0RBF9_SOLVR</name>
<evidence type="ECO:0000256" key="1">
    <source>
        <dbReference type="SAM" id="Phobius"/>
    </source>
</evidence>
<sequence>MCAASCQTVVSGISQRSARIAYNGLFAPSLIVSWILREVAAFLMEKIPAILMIGVKSQKGPRDGVHYGGWMMKSFVGASCVYCLRLVVWQFNNRERVGTSYGAWTLANGKFT</sequence>
<accession>A0AAF0RBF9</accession>
<protein>
    <submittedName>
        <fullName evidence="2">Uncharacterized protein</fullName>
    </submittedName>
</protein>
<proteinExistence type="predicted"/>
<feature type="transmembrane region" description="Helical" evidence="1">
    <location>
        <begin position="70"/>
        <end position="88"/>
    </location>
</feature>
<feature type="transmembrane region" description="Helical" evidence="1">
    <location>
        <begin position="20"/>
        <end position="36"/>
    </location>
</feature>
<dbReference type="AlphaFoldDB" id="A0AAF0RBF9"/>
<evidence type="ECO:0000313" key="3">
    <source>
        <dbReference type="Proteomes" id="UP001234989"/>
    </source>
</evidence>
<keyword evidence="3" id="KW-1185">Reference proteome</keyword>
<dbReference type="EMBL" id="CP133617">
    <property type="protein sequence ID" value="WMV35201.1"/>
    <property type="molecule type" value="Genomic_DNA"/>
</dbReference>
<organism evidence="2 3">
    <name type="scientific">Solanum verrucosum</name>
    <dbReference type="NCBI Taxonomy" id="315347"/>
    <lineage>
        <taxon>Eukaryota</taxon>
        <taxon>Viridiplantae</taxon>
        <taxon>Streptophyta</taxon>
        <taxon>Embryophyta</taxon>
        <taxon>Tracheophyta</taxon>
        <taxon>Spermatophyta</taxon>
        <taxon>Magnoliopsida</taxon>
        <taxon>eudicotyledons</taxon>
        <taxon>Gunneridae</taxon>
        <taxon>Pentapetalae</taxon>
        <taxon>asterids</taxon>
        <taxon>lamiids</taxon>
        <taxon>Solanales</taxon>
        <taxon>Solanaceae</taxon>
        <taxon>Solanoideae</taxon>
        <taxon>Solaneae</taxon>
        <taxon>Solanum</taxon>
    </lineage>
</organism>
<keyword evidence="1" id="KW-1133">Transmembrane helix</keyword>
<gene>
    <name evidence="2" type="ORF">MTR67_028586</name>
</gene>